<gene>
    <name evidence="8" type="ORF">CCAM_LOCUS19912</name>
</gene>
<feature type="compositionally biased region" description="Low complexity" evidence="6">
    <location>
        <begin position="396"/>
        <end position="406"/>
    </location>
</feature>
<dbReference type="Pfam" id="PF06886">
    <property type="entry name" value="TPX2"/>
    <property type="match status" value="1"/>
</dbReference>
<evidence type="ECO:0000313" key="8">
    <source>
        <dbReference type="EMBL" id="VFQ78136.1"/>
    </source>
</evidence>
<feature type="region of interest" description="Disordered" evidence="6">
    <location>
        <begin position="384"/>
        <end position="478"/>
    </location>
</feature>
<evidence type="ECO:0000259" key="7">
    <source>
        <dbReference type="Pfam" id="PF06886"/>
    </source>
</evidence>
<dbReference type="PANTHER" id="PTHR47067:SF6">
    <property type="entry name" value="PROTEIN WVD2-LIKE 7"/>
    <property type="match status" value="1"/>
</dbReference>
<feature type="region of interest" description="Disordered" evidence="6">
    <location>
        <begin position="126"/>
        <end position="149"/>
    </location>
</feature>
<evidence type="ECO:0000256" key="5">
    <source>
        <dbReference type="ARBA" id="ARBA00023212"/>
    </source>
</evidence>
<accession>A0A484LQA7</accession>
<dbReference type="AlphaFoldDB" id="A0A484LQA7"/>
<feature type="domain" description="TPX2 C-terminal" evidence="7">
    <location>
        <begin position="326"/>
        <end position="396"/>
    </location>
</feature>
<feature type="compositionally biased region" description="Polar residues" evidence="6">
    <location>
        <begin position="302"/>
        <end position="312"/>
    </location>
</feature>
<feature type="compositionally biased region" description="Basic and acidic residues" evidence="6">
    <location>
        <begin position="243"/>
        <end position="255"/>
    </location>
</feature>
<feature type="compositionally biased region" description="Basic and acidic residues" evidence="6">
    <location>
        <begin position="329"/>
        <end position="368"/>
    </location>
</feature>
<evidence type="ECO:0000256" key="2">
    <source>
        <dbReference type="ARBA" id="ARBA00005885"/>
    </source>
</evidence>
<feature type="region of interest" description="Disordered" evidence="6">
    <location>
        <begin position="197"/>
        <end position="368"/>
    </location>
</feature>
<comment type="similarity">
    <text evidence="2">Belongs to the TPX2 family.</text>
</comment>
<protein>
    <recommendedName>
        <fullName evidence="7">TPX2 C-terminal domain-containing protein</fullName>
    </recommendedName>
</protein>
<dbReference type="GO" id="GO:0005874">
    <property type="term" value="C:microtubule"/>
    <property type="evidence" value="ECO:0007669"/>
    <property type="project" value="UniProtKB-KW"/>
</dbReference>
<reference evidence="8 9" key="1">
    <citation type="submission" date="2018-04" db="EMBL/GenBank/DDBJ databases">
        <authorList>
            <person name="Vogel A."/>
        </authorList>
    </citation>
    <scope>NUCLEOTIDE SEQUENCE [LARGE SCALE GENOMIC DNA]</scope>
</reference>
<dbReference type="Proteomes" id="UP000595140">
    <property type="component" value="Unassembled WGS sequence"/>
</dbReference>
<evidence type="ECO:0000256" key="1">
    <source>
        <dbReference type="ARBA" id="ARBA00004245"/>
    </source>
</evidence>
<comment type="subcellular location">
    <subcellularLocation>
        <location evidence="1">Cytoplasm</location>
        <location evidence="1">Cytoskeleton</location>
    </subcellularLocation>
</comment>
<feature type="compositionally biased region" description="Basic and acidic residues" evidence="6">
    <location>
        <begin position="279"/>
        <end position="297"/>
    </location>
</feature>
<name>A0A484LQA7_9ASTE</name>
<organism evidence="8 9">
    <name type="scientific">Cuscuta campestris</name>
    <dbReference type="NCBI Taxonomy" id="132261"/>
    <lineage>
        <taxon>Eukaryota</taxon>
        <taxon>Viridiplantae</taxon>
        <taxon>Streptophyta</taxon>
        <taxon>Embryophyta</taxon>
        <taxon>Tracheophyta</taxon>
        <taxon>Spermatophyta</taxon>
        <taxon>Magnoliopsida</taxon>
        <taxon>eudicotyledons</taxon>
        <taxon>Gunneridae</taxon>
        <taxon>Pentapetalae</taxon>
        <taxon>asterids</taxon>
        <taxon>lamiids</taxon>
        <taxon>Solanales</taxon>
        <taxon>Convolvulaceae</taxon>
        <taxon>Cuscuteae</taxon>
        <taxon>Cuscuta</taxon>
        <taxon>Cuscuta subgen. Grammica</taxon>
        <taxon>Cuscuta sect. Cleistogrammica</taxon>
    </lineage>
</organism>
<dbReference type="EMBL" id="OOIL02001788">
    <property type="protein sequence ID" value="VFQ78136.1"/>
    <property type="molecule type" value="Genomic_DNA"/>
</dbReference>
<evidence type="ECO:0000256" key="4">
    <source>
        <dbReference type="ARBA" id="ARBA00022701"/>
    </source>
</evidence>
<evidence type="ECO:0000256" key="3">
    <source>
        <dbReference type="ARBA" id="ARBA00022490"/>
    </source>
</evidence>
<feature type="compositionally biased region" description="Low complexity" evidence="6">
    <location>
        <begin position="313"/>
        <end position="328"/>
    </location>
</feature>
<dbReference type="OrthoDB" id="1291193at2759"/>
<keyword evidence="5" id="KW-0206">Cytoskeleton</keyword>
<sequence>MAGDIEEPFRLNFHSDCLPLRSGSISFGRFENEDLCWERRSSFSHNRYIEEAEKFSKPGSVTEKKAILEAHFKRRAGLFSQSSSETHSGEIEFQTSGNANEAGRFGANDSGGYDGDFEHFNVECSYSPHSHEENPESAGPGNEDRGFYYDGDDYYERNRCRPDVDDHDDNLAIVRDHFHEEEEDCCQVNGTVSVNIDESRGENATKNTVVPTQQTSSPKAKSRASKTANKVSTTTPIVGIADIPRKPRGKCDNLVRQKPVPEASTTSKFEVPSSSKCKMHCESKSTERERRIKEKAAHKGYQSPSRSKCGENSKTSPSTKRSSFSFSFKSEERAEKRKEFSIKLEEKMHAKEAEMHQLQARKQEKSEAEIRRLRRSLNFKATPLPSFYLEDGQQSNMNKKNLGNKPKPAKPPPPSKHSYPNTSSSSSSGVTIANISPPTESVSSPQVCKGNNSNKKISNAKLGRKGTERRTVHMGSNPRMDRLAVGIVAS</sequence>
<proteinExistence type="inferred from homology"/>
<dbReference type="InterPro" id="IPR044216">
    <property type="entry name" value="WDL7"/>
</dbReference>
<dbReference type="InterPro" id="IPR027329">
    <property type="entry name" value="TPX2_C"/>
</dbReference>
<evidence type="ECO:0000256" key="6">
    <source>
        <dbReference type="SAM" id="MobiDB-lite"/>
    </source>
</evidence>
<feature type="compositionally biased region" description="Polar residues" evidence="6">
    <location>
        <begin position="429"/>
        <end position="457"/>
    </location>
</feature>
<keyword evidence="9" id="KW-1185">Reference proteome</keyword>
<evidence type="ECO:0000313" key="9">
    <source>
        <dbReference type="Proteomes" id="UP000595140"/>
    </source>
</evidence>
<keyword evidence="4" id="KW-0493">Microtubule</keyword>
<feature type="compositionally biased region" description="Polar residues" evidence="6">
    <location>
        <begin position="263"/>
        <end position="276"/>
    </location>
</feature>
<feature type="compositionally biased region" description="Polar residues" evidence="6">
    <location>
        <begin position="204"/>
        <end position="236"/>
    </location>
</feature>
<keyword evidence="3" id="KW-0963">Cytoplasm</keyword>
<dbReference type="PANTHER" id="PTHR47067">
    <property type="entry name" value="TPX2 (TARGETING PROTEIN FOR XKLP2) PROTEIN FAMILY-RELATED"/>
    <property type="match status" value="1"/>
</dbReference>